<evidence type="ECO:0000256" key="1">
    <source>
        <dbReference type="ARBA" id="ARBA00000553"/>
    </source>
</evidence>
<evidence type="ECO:0000256" key="4">
    <source>
        <dbReference type="ARBA" id="ARBA00022723"/>
    </source>
</evidence>
<evidence type="ECO:0000256" key="9">
    <source>
        <dbReference type="ARBA" id="ARBA00049893"/>
    </source>
</evidence>
<dbReference type="GO" id="GO:0016787">
    <property type="term" value="F:hydrolase activity"/>
    <property type="evidence" value="ECO:0007669"/>
    <property type="project" value="UniProtKB-KW"/>
</dbReference>
<organism evidence="10 11">
    <name type="scientific">Elysia marginata</name>
    <dbReference type="NCBI Taxonomy" id="1093978"/>
    <lineage>
        <taxon>Eukaryota</taxon>
        <taxon>Metazoa</taxon>
        <taxon>Spiralia</taxon>
        <taxon>Lophotrochozoa</taxon>
        <taxon>Mollusca</taxon>
        <taxon>Gastropoda</taxon>
        <taxon>Heterobranchia</taxon>
        <taxon>Euthyneura</taxon>
        <taxon>Panpulmonata</taxon>
        <taxon>Sacoglossa</taxon>
        <taxon>Placobranchoidea</taxon>
        <taxon>Plakobranchidae</taxon>
        <taxon>Elysia</taxon>
    </lineage>
</organism>
<dbReference type="Gene3D" id="3.60.140.10">
    <property type="entry name" value="CNF1/YfiH-like putative cysteine hydrolases"/>
    <property type="match status" value="1"/>
</dbReference>
<evidence type="ECO:0000256" key="3">
    <source>
        <dbReference type="ARBA" id="ARBA00022679"/>
    </source>
</evidence>
<dbReference type="PANTHER" id="PTHR30616:SF2">
    <property type="entry name" value="PURINE NUCLEOSIDE PHOSPHORYLASE LACC1"/>
    <property type="match status" value="1"/>
</dbReference>
<evidence type="ECO:0000256" key="6">
    <source>
        <dbReference type="ARBA" id="ARBA00022833"/>
    </source>
</evidence>
<dbReference type="GO" id="GO:0017061">
    <property type="term" value="F:S-methyl-5-thioadenosine phosphorylase activity"/>
    <property type="evidence" value="ECO:0007669"/>
    <property type="project" value="UniProtKB-EC"/>
</dbReference>
<keyword evidence="4" id="KW-0479">Metal-binding</keyword>
<keyword evidence="5" id="KW-0378">Hydrolase</keyword>
<evidence type="ECO:0000256" key="7">
    <source>
        <dbReference type="ARBA" id="ARBA00047989"/>
    </source>
</evidence>
<evidence type="ECO:0000256" key="2">
    <source>
        <dbReference type="ARBA" id="ARBA00007353"/>
    </source>
</evidence>
<dbReference type="Proteomes" id="UP000762676">
    <property type="component" value="Unassembled WGS sequence"/>
</dbReference>
<dbReference type="AlphaFoldDB" id="A0AAV4GTM6"/>
<dbReference type="GO" id="GO:0005507">
    <property type="term" value="F:copper ion binding"/>
    <property type="evidence" value="ECO:0007669"/>
    <property type="project" value="TreeGrafter"/>
</dbReference>
<accession>A0AAV4GTM6</accession>
<dbReference type="SUPFAM" id="SSF64438">
    <property type="entry name" value="CNF1/YfiH-like putative cysteine hydrolases"/>
    <property type="match status" value="1"/>
</dbReference>
<keyword evidence="6" id="KW-0862">Zinc</keyword>
<evidence type="ECO:0000256" key="5">
    <source>
        <dbReference type="ARBA" id="ARBA00022801"/>
    </source>
</evidence>
<dbReference type="InterPro" id="IPR003730">
    <property type="entry name" value="Cu_polyphenol_OxRdtase"/>
</dbReference>
<gene>
    <name evidence="10" type="ORF">ElyMa_004265400</name>
</gene>
<dbReference type="PANTHER" id="PTHR30616">
    <property type="entry name" value="UNCHARACTERIZED PROTEIN YFIH"/>
    <property type="match status" value="1"/>
</dbReference>
<comment type="similarity">
    <text evidence="2">Belongs to the purine nucleoside phosphorylase YfiH/LACC1 family.</text>
</comment>
<dbReference type="CDD" id="cd16833">
    <property type="entry name" value="YfiH"/>
    <property type="match status" value="1"/>
</dbReference>
<keyword evidence="11" id="KW-1185">Reference proteome</keyword>
<evidence type="ECO:0000313" key="10">
    <source>
        <dbReference type="EMBL" id="GFR88888.1"/>
    </source>
</evidence>
<comment type="catalytic activity">
    <reaction evidence="9">
        <text>S-methyl-5'-thioadenosine + phosphate = 5-(methylsulfanyl)-alpha-D-ribose 1-phosphate + adenine</text>
        <dbReference type="Rhea" id="RHEA:11852"/>
        <dbReference type="ChEBI" id="CHEBI:16708"/>
        <dbReference type="ChEBI" id="CHEBI:17509"/>
        <dbReference type="ChEBI" id="CHEBI:43474"/>
        <dbReference type="ChEBI" id="CHEBI:58533"/>
        <dbReference type="EC" id="2.4.2.28"/>
    </reaction>
    <physiologicalReaction direction="left-to-right" evidence="9">
        <dbReference type="Rhea" id="RHEA:11853"/>
    </physiologicalReaction>
</comment>
<dbReference type="InterPro" id="IPR038371">
    <property type="entry name" value="Cu_polyphenol_OxRdtase_sf"/>
</dbReference>
<dbReference type="Pfam" id="PF02578">
    <property type="entry name" value="Cu-oxidase_4"/>
    <property type="match status" value="1"/>
</dbReference>
<sequence>MEKKQGVGIIVDLASDNSCNVISQITTAVKNRLSSLASSNLTGLPRAKEVPAPQNGDVKISNDIIKDEQEHQRLQKQEHITLNEESGEIHAQEQPYHFILLSKTNFEFDKLPIPFSKVIVSDDYMDLLFKAKTRLDESPGFGCGVQVVTSAVMKKFWETACVHVFSPATTWSVWGVPVTDQALGLGEPVVGSQVENLFREYLKTVGDPDQVNVLRSDAIPTDQFNAGFHDRFGGVSQFPSVASMNMIYTTYKPDPVMVVEENRRRLALAAGFDLAQMHVVKAEHAKTIWVVGQEQPARYDGIVTDRPGVTVCAPGADCCVILLADTHTGAVGVVHAGWRGTTMMAVNALLHTMELEFGTQPAHVRAAIGPSVSGNHYVLRPEDAKPVADLDPTLTWPSKIKPHLVHIDLVRANVVQLIRAGVPEHYIDTQNAHCTFENKQFFSCERDGKPFGNQLGFISCRRKRS</sequence>
<proteinExistence type="inferred from homology"/>
<dbReference type="EMBL" id="BMAT01008585">
    <property type="protein sequence ID" value="GFR88888.1"/>
    <property type="molecule type" value="Genomic_DNA"/>
</dbReference>
<comment type="catalytic activity">
    <reaction evidence="1">
        <text>inosine + phosphate = alpha-D-ribose 1-phosphate + hypoxanthine</text>
        <dbReference type="Rhea" id="RHEA:27646"/>
        <dbReference type="ChEBI" id="CHEBI:17368"/>
        <dbReference type="ChEBI" id="CHEBI:17596"/>
        <dbReference type="ChEBI" id="CHEBI:43474"/>
        <dbReference type="ChEBI" id="CHEBI:57720"/>
        <dbReference type="EC" id="2.4.2.1"/>
    </reaction>
    <physiologicalReaction direction="left-to-right" evidence="1">
        <dbReference type="Rhea" id="RHEA:27647"/>
    </physiologicalReaction>
</comment>
<dbReference type="InterPro" id="IPR011324">
    <property type="entry name" value="Cytotoxic_necrot_fac-like_cat"/>
</dbReference>
<protein>
    <submittedName>
        <fullName evidence="10">Laccase domain-containing protein 1</fullName>
    </submittedName>
</protein>
<name>A0AAV4GTM6_9GAST</name>
<comment type="catalytic activity">
    <reaction evidence="7">
        <text>adenosine + H2O + H(+) = inosine + NH4(+)</text>
        <dbReference type="Rhea" id="RHEA:24408"/>
        <dbReference type="ChEBI" id="CHEBI:15377"/>
        <dbReference type="ChEBI" id="CHEBI:15378"/>
        <dbReference type="ChEBI" id="CHEBI:16335"/>
        <dbReference type="ChEBI" id="CHEBI:17596"/>
        <dbReference type="ChEBI" id="CHEBI:28938"/>
        <dbReference type="EC" id="3.5.4.4"/>
    </reaction>
    <physiologicalReaction direction="left-to-right" evidence="7">
        <dbReference type="Rhea" id="RHEA:24409"/>
    </physiologicalReaction>
</comment>
<comment type="caution">
    <text evidence="10">The sequence shown here is derived from an EMBL/GenBank/DDBJ whole genome shotgun (WGS) entry which is preliminary data.</text>
</comment>
<keyword evidence="3" id="KW-0808">Transferase</keyword>
<comment type="catalytic activity">
    <reaction evidence="8">
        <text>adenosine + phosphate = alpha-D-ribose 1-phosphate + adenine</text>
        <dbReference type="Rhea" id="RHEA:27642"/>
        <dbReference type="ChEBI" id="CHEBI:16335"/>
        <dbReference type="ChEBI" id="CHEBI:16708"/>
        <dbReference type="ChEBI" id="CHEBI:43474"/>
        <dbReference type="ChEBI" id="CHEBI:57720"/>
        <dbReference type="EC" id="2.4.2.1"/>
    </reaction>
    <physiologicalReaction direction="left-to-right" evidence="8">
        <dbReference type="Rhea" id="RHEA:27643"/>
    </physiologicalReaction>
</comment>
<evidence type="ECO:0000256" key="8">
    <source>
        <dbReference type="ARBA" id="ARBA00048968"/>
    </source>
</evidence>
<reference evidence="10 11" key="1">
    <citation type="journal article" date="2021" name="Elife">
        <title>Chloroplast acquisition without the gene transfer in kleptoplastic sea slugs, Plakobranchus ocellatus.</title>
        <authorList>
            <person name="Maeda T."/>
            <person name="Takahashi S."/>
            <person name="Yoshida T."/>
            <person name="Shimamura S."/>
            <person name="Takaki Y."/>
            <person name="Nagai Y."/>
            <person name="Toyoda A."/>
            <person name="Suzuki Y."/>
            <person name="Arimoto A."/>
            <person name="Ishii H."/>
            <person name="Satoh N."/>
            <person name="Nishiyama T."/>
            <person name="Hasebe M."/>
            <person name="Maruyama T."/>
            <person name="Minagawa J."/>
            <person name="Obokata J."/>
            <person name="Shigenobu S."/>
        </authorList>
    </citation>
    <scope>NUCLEOTIDE SEQUENCE [LARGE SCALE GENOMIC DNA]</scope>
</reference>
<evidence type="ECO:0000313" key="11">
    <source>
        <dbReference type="Proteomes" id="UP000762676"/>
    </source>
</evidence>